<dbReference type="Proteomes" id="UP000317316">
    <property type="component" value="Unassembled WGS sequence"/>
</dbReference>
<dbReference type="SUPFAM" id="SSF55729">
    <property type="entry name" value="Acyl-CoA N-acyltransferases (Nat)"/>
    <property type="match status" value="1"/>
</dbReference>
<reference evidence="2 3" key="1">
    <citation type="submission" date="2019-05" db="EMBL/GenBank/DDBJ databases">
        <title>Psychrobacillus vulpis sp. nov., a new species isolated from feces of a red fox that inhabits in The Tablas de Daimiel Natural Park, Albacete, Spain.</title>
        <authorList>
            <person name="Rodriguez M."/>
            <person name="Reina J.C."/>
            <person name="Bejar V."/>
            <person name="Llamas I."/>
        </authorList>
    </citation>
    <scope>NUCLEOTIDE SEQUENCE [LARGE SCALE GENOMIC DNA]</scope>
    <source>
        <strain evidence="2 3">NEAU-3TGS17</strain>
    </source>
</reference>
<dbReference type="Pfam" id="PF08445">
    <property type="entry name" value="FR47"/>
    <property type="match status" value="1"/>
</dbReference>
<gene>
    <name evidence="2" type="ORF">FG382_13035</name>
</gene>
<protein>
    <submittedName>
        <fullName evidence="2">GNAT family N-acetyltransferase</fullName>
    </submittedName>
</protein>
<name>A0A544T527_9BACI</name>
<feature type="domain" description="GCN5-related N-acetyltransferase Rv2170-like" evidence="1">
    <location>
        <begin position="248"/>
        <end position="306"/>
    </location>
</feature>
<dbReference type="OrthoDB" id="3174529at2"/>
<proteinExistence type="predicted"/>
<keyword evidence="2" id="KW-0808">Transferase</keyword>
<dbReference type="GO" id="GO:0016747">
    <property type="term" value="F:acyltransferase activity, transferring groups other than amino-acyl groups"/>
    <property type="evidence" value="ECO:0007669"/>
    <property type="project" value="InterPro"/>
</dbReference>
<sequence length="315" mass="36442">MNISNRNNFHKIVSPSIVFYVILTYKGEEEESKLKFQRYENAEEFATVATPFLEKNEDKFSLFLGVLQAIKDGKYEDPYMSTIEEEGELLALFQMTSPHPLNIIFVNEDRMEECIDLSINELIEQSISINSIISVKEWAYAFAKKWQEKTGESFSVLMDQGLYRLDQIDESLETSPGTWRYATNEDALLIEKWYSQFEEDTKLPKTAPVEIKKRVKAMLDAKEVFLWENEGRIVSMMKKARPTANGVTVSLVFTPKEERKKGYARTMVAAGSNELLKEFKFCVLYTDMLNPTSNKIYQEIGYKKLIDSVHLGFEL</sequence>
<accession>A0A544T527</accession>
<organism evidence="2 3">
    <name type="scientific">Psychrobacillus lasiicapitis</name>
    <dbReference type="NCBI Taxonomy" id="1636719"/>
    <lineage>
        <taxon>Bacteria</taxon>
        <taxon>Bacillati</taxon>
        <taxon>Bacillota</taxon>
        <taxon>Bacilli</taxon>
        <taxon>Bacillales</taxon>
        <taxon>Bacillaceae</taxon>
        <taxon>Psychrobacillus</taxon>
    </lineage>
</organism>
<dbReference type="Gene3D" id="3.40.630.30">
    <property type="match status" value="1"/>
</dbReference>
<evidence type="ECO:0000313" key="3">
    <source>
        <dbReference type="Proteomes" id="UP000317316"/>
    </source>
</evidence>
<comment type="caution">
    <text evidence="2">The sequence shown here is derived from an EMBL/GenBank/DDBJ whole genome shotgun (WGS) entry which is preliminary data.</text>
</comment>
<dbReference type="AlphaFoldDB" id="A0A544T527"/>
<dbReference type="InterPro" id="IPR016181">
    <property type="entry name" value="Acyl_CoA_acyltransferase"/>
</dbReference>
<keyword evidence="3" id="KW-1185">Reference proteome</keyword>
<evidence type="ECO:0000259" key="1">
    <source>
        <dbReference type="Pfam" id="PF08445"/>
    </source>
</evidence>
<evidence type="ECO:0000313" key="2">
    <source>
        <dbReference type="EMBL" id="TQR12545.1"/>
    </source>
</evidence>
<dbReference type="InterPro" id="IPR013653">
    <property type="entry name" value="GCN5-like_dom"/>
</dbReference>
<dbReference type="EMBL" id="VDGH01000007">
    <property type="protein sequence ID" value="TQR12545.1"/>
    <property type="molecule type" value="Genomic_DNA"/>
</dbReference>